<reference evidence="5 6" key="1">
    <citation type="journal article" date="2019" name="Nat. Med.">
        <title>A library of human gut bacterial isolates paired with longitudinal multiomics data enables mechanistic microbiome research.</title>
        <authorList>
            <person name="Poyet M."/>
            <person name="Groussin M."/>
            <person name="Gibbons S.M."/>
            <person name="Avila-Pacheco J."/>
            <person name="Jiang X."/>
            <person name="Kearney S.M."/>
            <person name="Perrotta A.R."/>
            <person name="Berdy B."/>
            <person name="Zhao S."/>
            <person name="Lieberman T.D."/>
            <person name="Swanson P.K."/>
            <person name="Smith M."/>
            <person name="Roesemann S."/>
            <person name="Alexander J.E."/>
            <person name="Rich S.A."/>
            <person name="Livny J."/>
            <person name="Vlamakis H."/>
            <person name="Clish C."/>
            <person name="Bullock K."/>
            <person name="Deik A."/>
            <person name="Scott J."/>
            <person name="Pierce K.A."/>
            <person name="Xavier R.J."/>
            <person name="Alm E.J."/>
        </authorList>
    </citation>
    <scope>NUCLEOTIDE SEQUENCE [LARGE SCALE GENOMIC DNA]</scope>
    <source>
        <strain evidence="5 6">BIOML-A105</strain>
    </source>
</reference>
<proteinExistence type="predicted"/>
<dbReference type="Proteomes" id="UP000470200">
    <property type="component" value="Unassembled WGS sequence"/>
</dbReference>
<dbReference type="CDD" id="cd06267">
    <property type="entry name" value="PBP1_LacI_sugar_binding-like"/>
    <property type="match status" value="1"/>
</dbReference>
<dbReference type="PANTHER" id="PTHR30146:SF153">
    <property type="entry name" value="LACTOSE OPERON REPRESSOR"/>
    <property type="match status" value="1"/>
</dbReference>
<dbReference type="SMART" id="SM00354">
    <property type="entry name" value="HTH_LACI"/>
    <property type="match status" value="1"/>
</dbReference>
<dbReference type="CDD" id="cd01392">
    <property type="entry name" value="HTH_LacI"/>
    <property type="match status" value="1"/>
</dbReference>
<dbReference type="eggNOG" id="COG1609">
    <property type="taxonomic scope" value="Bacteria"/>
</dbReference>
<dbReference type="Pfam" id="PF00356">
    <property type="entry name" value="LacI"/>
    <property type="match status" value="1"/>
</dbReference>
<accession>A0A076JEX9</accession>
<dbReference type="Gene3D" id="1.10.260.40">
    <property type="entry name" value="lambda repressor-like DNA-binding domains"/>
    <property type="match status" value="1"/>
</dbReference>
<keyword evidence="3" id="KW-0804">Transcription</keyword>
<dbReference type="InterPro" id="IPR028082">
    <property type="entry name" value="Peripla_BP_I"/>
</dbReference>
<evidence type="ECO:0000256" key="2">
    <source>
        <dbReference type="ARBA" id="ARBA00023125"/>
    </source>
</evidence>
<dbReference type="EMBL" id="WDIP01000008">
    <property type="protein sequence ID" value="KAB5884051.1"/>
    <property type="molecule type" value="Genomic_DNA"/>
</dbReference>
<keyword evidence="1" id="KW-0805">Transcription regulation</keyword>
<dbReference type="RefSeq" id="WP_038443936.1">
    <property type="nucleotide sequence ID" value="NZ_CP007443.1"/>
</dbReference>
<dbReference type="PROSITE" id="PS50932">
    <property type="entry name" value="HTH_LACI_2"/>
    <property type="match status" value="1"/>
</dbReference>
<dbReference type="PANTHER" id="PTHR30146">
    <property type="entry name" value="LACI-RELATED TRANSCRIPTIONAL REPRESSOR"/>
    <property type="match status" value="1"/>
</dbReference>
<organism evidence="5 6">
    <name type="scientific">Bifidobacterium adolescentis</name>
    <dbReference type="NCBI Taxonomy" id="1680"/>
    <lineage>
        <taxon>Bacteria</taxon>
        <taxon>Bacillati</taxon>
        <taxon>Actinomycetota</taxon>
        <taxon>Actinomycetes</taxon>
        <taxon>Bifidobacteriales</taxon>
        <taxon>Bifidobacteriaceae</taxon>
        <taxon>Bifidobacterium</taxon>
    </lineage>
</organism>
<feature type="domain" description="HTH lacI-type" evidence="4">
    <location>
        <begin position="9"/>
        <end position="63"/>
    </location>
</feature>
<dbReference type="SUPFAM" id="SSF53822">
    <property type="entry name" value="Periplasmic binding protein-like I"/>
    <property type="match status" value="1"/>
</dbReference>
<dbReference type="GO" id="GO:0003700">
    <property type="term" value="F:DNA-binding transcription factor activity"/>
    <property type="evidence" value="ECO:0007669"/>
    <property type="project" value="TreeGrafter"/>
</dbReference>
<name>A0A076JEX9_BIFAD</name>
<dbReference type="InterPro" id="IPR046335">
    <property type="entry name" value="LacI/GalR-like_sensor"/>
</dbReference>
<evidence type="ECO:0000313" key="6">
    <source>
        <dbReference type="Proteomes" id="UP000470200"/>
    </source>
</evidence>
<comment type="caution">
    <text evidence="5">The sequence shown here is derived from an EMBL/GenBank/DDBJ whole genome shotgun (WGS) entry which is preliminary data.</text>
</comment>
<evidence type="ECO:0000256" key="1">
    <source>
        <dbReference type="ARBA" id="ARBA00023015"/>
    </source>
</evidence>
<dbReference type="Pfam" id="PF13377">
    <property type="entry name" value="Peripla_BP_3"/>
    <property type="match status" value="1"/>
</dbReference>
<dbReference type="GO" id="GO:0000976">
    <property type="term" value="F:transcription cis-regulatory region binding"/>
    <property type="evidence" value="ECO:0007669"/>
    <property type="project" value="TreeGrafter"/>
</dbReference>
<protein>
    <submittedName>
        <fullName evidence="5">LacI family transcriptional regulator</fullName>
    </submittedName>
</protein>
<evidence type="ECO:0000259" key="4">
    <source>
        <dbReference type="PROSITE" id="PS50932"/>
    </source>
</evidence>
<dbReference type="KEGG" id="badl:BADO_0172"/>
<sequence>MAGRTDSGSSITNVAATAGVSIATVSRVLSGKRGKDDDIARRVREAAKQLGYSVNYAASALRSDVTKTIGLVIPSATEPFSAQLLDEIEPTIDTESQQLLLGIGATQEAQAERIESLANRHVDGLIVVPAAGADLAGTLNQYANTLPIVQICGRQTAPRVSVVGIDENAAMEAIVKHLAEQGIASAAYMAGNELSFESAELFATFHTHMRTYGLATSENWNQFGERTVQRGFDCAMRLFNGPLVQPEAVVCADDAIAFGVMVAFDALGIRVPEDVLVVGYHDSAIARTTMPRLTSVRAPFERIVSECLRLLASGPAGGAAETTDASGGNVRAPRVMLAPQLIVRDSSVFRR</sequence>
<dbReference type="AlphaFoldDB" id="A0A076JEX9"/>
<gene>
    <name evidence="5" type="ORF">GA629_07190</name>
</gene>
<dbReference type="SUPFAM" id="SSF47413">
    <property type="entry name" value="lambda repressor-like DNA-binding domains"/>
    <property type="match status" value="1"/>
</dbReference>
<dbReference type="InterPro" id="IPR000843">
    <property type="entry name" value="HTH_LacI"/>
</dbReference>
<evidence type="ECO:0000256" key="3">
    <source>
        <dbReference type="ARBA" id="ARBA00023163"/>
    </source>
</evidence>
<evidence type="ECO:0000313" key="5">
    <source>
        <dbReference type="EMBL" id="KAB5884051.1"/>
    </source>
</evidence>
<dbReference type="InterPro" id="IPR010982">
    <property type="entry name" value="Lambda_DNA-bd_dom_sf"/>
</dbReference>
<dbReference type="Gene3D" id="3.40.50.2300">
    <property type="match status" value="2"/>
</dbReference>
<keyword evidence="2" id="KW-0238">DNA-binding</keyword>